<dbReference type="Gene3D" id="3.20.20.480">
    <property type="entry name" value="Trimethylamine methyltransferase-like"/>
    <property type="match status" value="1"/>
</dbReference>
<dbReference type="GO" id="GO:0008168">
    <property type="term" value="F:methyltransferase activity"/>
    <property type="evidence" value="ECO:0007669"/>
    <property type="project" value="UniProtKB-KW"/>
</dbReference>
<dbReference type="GO" id="GO:0032259">
    <property type="term" value="P:methylation"/>
    <property type="evidence" value="ECO:0007669"/>
    <property type="project" value="UniProtKB-KW"/>
</dbReference>
<dbReference type="InterPro" id="IPR038601">
    <property type="entry name" value="MttB-like_sf"/>
</dbReference>
<dbReference type="RefSeq" id="WP_011047339.1">
    <property type="nucleotide sequence ID" value="NZ_CP076685.1"/>
</dbReference>
<evidence type="ECO:0000313" key="7">
    <source>
        <dbReference type="Proteomes" id="UP000565723"/>
    </source>
</evidence>
<dbReference type="GO" id="GO:0015948">
    <property type="term" value="P:methanogenesis"/>
    <property type="evidence" value="ECO:0007669"/>
    <property type="project" value="UniProtKB-UniRule"/>
</dbReference>
<comment type="similarity">
    <text evidence="1 4">Belongs to the trimethylamine methyltransferase family.</text>
</comment>
<name>A0A850LF81_9RHOB</name>
<evidence type="ECO:0000256" key="3">
    <source>
        <dbReference type="ARBA" id="ARBA00022679"/>
    </source>
</evidence>
<dbReference type="AlphaFoldDB" id="A0A850LF81"/>
<dbReference type="EC" id="2.1.1.-" evidence="4"/>
<evidence type="ECO:0000313" key="6">
    <source>
        <dbReference type="EMBL" id="NVK96262.1"/>
    </source>
</evidence>
<dbReference type="EMBL" id="JABXIY010000012">
    <property type="protein sequence ID" value="NVK96262.1"/>
    <property type="molecule type" value="Genomic_DNA"/>
</dbReference>
<proteinExistence type="inferred from homology"/>
<protein>
    <recommendedName>
        <fullName evidence="4">Methyltransferase</fullName>
        <ecNumber evidence="4">2.1.1.-</ecNumber>
    </recommendedName>
</protein>
<dbReference type="Pfam" id="PF06253">
    <property type="entry name" value="MTTB"/>
    <property type="match status" value="1"/>
</dbReference>
<keyword evidence="2 6" id="KW-0489">Methyltransferase</keyword>
<sequence>MSRRKRKTTPETSPIERPATAAHGGSWHPVPAEAVTQLAEAAITILTTIGMAEAPPVVCDAILAAGGRLDRGRLLYPRALIEATLAEMPRRVLLAGQDPTHDMRVGGTRAFAGTGGAAPNVMDAESGDYRPSRLADLFDAARLADALDHVHFFARSLVAGDVADPLRFDLTTAAAALAGTAKHVMVQATEPGHVAPLAALCHRIAGGEAAFRARPFLSLNINHAVPPLRFHAESAEVMAEAVRAGIPVHCNVFGQLGASSPVTLAGSVAQTLAETLAGLAFVHALDPGAPRIAGPRPMITDLRSGGLAGGAGEQAMATGLAVQVLRHWDLPCSVIAGATDSKLPDFQSGYEKALTINTALQAGANLITQAAGSQAGLMAVHFGAMVADNDMLGAILRANIAPEITPETLALEAIAEVVRGEGHFLGRPETYARMRSDFLYPEIADRALLGDWALGARADMGARASTRAATLLDRHWPNHLPRDLRAELADQFGLPIEQEPLA</sequence>
<evidence type="ECO:0000256" key="4">
    <source>
        <dbReference type="PIRNR" id="PIRNR037567"/>
    </source>
</evidence>
<reference evidence="6 7" key="1">
    <citation type="journal article" date="2020" name="Proc. Natl. Acad. Sci. U.S.A.">
        <title>Ecological drivers of bacterial community assembly in synthetic phycospheres.</title>
        <authorList>
            <person name="Fu H."/>
            <person name="Uchimiya M."/>
            <person name="Gore J."/>
            <person name="Moran M.A."/>
        </authorList>
    </citation>
    <scope>NUCLEOTIDE SEQUENCE [LARGE SCALE GENOMIC DNA]</scope>
    <source>
        <strain evidence="6">HF-Din03</strain>
    </source>
</reference>
<dbReference type="PIRSF" id="PIRSF037567">
    <property type="entry name" value="MTTB_MeTrfase"/>
    <property type="match status" value="1"/>
</dbReference>
<keyword evidence="3 4" id="KW-0808">Transferase</keyword>
<evidence type="ECO:0000256" key="5">
    <source>
        <dbReference type="SAM" id="MobiDB-lite"/>
    </source>
</evidence>
<evidence type="ECO:0000256" key="2">
    <source>
        <dbReference type="ARBA" id="ARBA00022603"/>
    </source>
</evidence>
<organism evidence="6 7">
    <name type="scientific">Ruegeria pomeroyi</name>
    <dbReference type="NCBI Taxonomy" id="89184"/>
    <lineage>
        <taxon>Bacteria</taxon>
        <taxon>Pseudomonadati</taxon>
        <taxon>Pseudomonadota</taxon>
        <taxon>Alphaproteobacteria</taxon>
        <taxon>Rhodobacterales</taxon>
        <taxon>Roseobacteraceae</taxon>
        <taxon>Ruegeria</taxon>
    </lineage>
</organism>
<accession>A0A850LF81</accession>
<dbReference type="Proteomes" id="UP000565723">
    <property type="component" value="Unassembled WGS sequence"/>
</dbReference>
<comment type="caution">
    <text evidence="6">The sequence shown here is derived from an EMBL/GenBank/DDBJ whole genome shotgun (WGS) entry which is preliminary data.</text>
</comment>
<feature type="region of interest" description="Disordered" evidence="5">
    <location>
        <begin position="1"/>
        <end position="28"/>
    </location>
</feature>
<evidence type="ECO:0000256" key="1">
    <source>
        <dbReference type="ARBA" id="ARBA00007137"/>
    </source>
</evidence>
<gene>
    <name evidence="6" type="ORF">HW564_04955</name>
</gene>
<dbReference type="InterPro" id="IPR010426">
    <property type="entry name" value="MTTB_MeTrfase"/>
</dbReference>